<feature type="compositionally biased region" description="Polar residues" evidence="1">
    <location>
        <begin position="464"/>
        <end position="489"/>
    </location>
</feature>
<feature type="region of interest" description="Disordered" evidence="1">
    <location>
        <begin position="405"/>
        <end position="566"/>
    </location>
</feature>
<dbReference type="AlphaFoldDB" id="A0A8T8WLE1"/>
<gene>
    <name evidence="2" type="ORF">BO86DRAFT_443165</name>
</gene>
<dbReference type="Proteomes" id="UP000249497">
    <property type="component" value="Unassembled WGS sequence"/>
</dbReference>
<feature type="region of interest" description="Disordered" evidence="1">
    <location>
        <begin position="159"/>
        <end position="220"/>
    </location>
</feature>
<sequence length="709" mass="77010">MYKVTGPCSDSSLNIKINSCSLLKLPTASSPPDMTSDTLHPPAMIPTIKQVLNPFIPGTAVFKLPGLRNRTRDASTRNSTQAPHAAPRVVTIEDLDHLFPTLEDYQRRRRRKEKEPGRPLVEDHYEHPALEYYENLRFPEQAVTHAGPTDYKMDLNKEDSVAEKESDQKSVSEWSMLSMTKEKTGDSKTASDDKHNSKKHGQPSDGSKKKQAMSNENESNMSLESAVLVNALGNQSTDSLAASIGTQSSASFGDTSGDIGDDDVPVYMRLDFWDRGTIIEETEEQLVSHIEKEVVLSVRDDASFLGNSKASPNLSATNVVPSERSEESRLSGSMASPNLGAANLGSAEQSKESRLSGSMATLSFGASIIVPSAQSEGARLSSSTASLGLDSWNIVSDVQSKGSRLSFTAGSLTPDSTTPLLRKEPVEKTQSADQSEGSRSSFTFISLTPNSSTPLLCKEPAEKPQSTGQSEASRMSFTLVSLSPNSSTPVLREEKHPEEPQSAGHSSVNLPGSSATASIHGQNQSKGEDTGEDKGEDKGDDKGDDAEGDAEKPKATPPVARKPYKDPTLWVRGFTGTLLKGAAPGKPARPDDSRSWDCKILWCIECRGPCPICGKPCCVRWGCDEYLHQPIADRQWLKSRRCFMVNTLLDRYGNLTRDHSTYTVCTEPGGCGRYVCSNCCGICSTPMCRDIQCKDCKPNPWGPCDWHEA</sequence>
<feature type="compositionally biased region" description="Polar residues" evidence="1">
    <location>
        <begin position="405"/>
        <end position="419"/>
    </location>
</feature>
<feature type="compositionally biased region" description="Basic and acidic residues" evidence="1">
    <location>
        <begin position="159"/>
        <end position="170"/>
    </location>
</feature>
<keyword evidence="3" id="KW-1185">Reference proteome</keyword>
<feature type="region of interest" description="Disordered" evidence="1">
    <location>
        <begin position="307"/>
        <end position="352"/>
    </location>
</feature>
<accession>A0A8T8WLE1</accession>
<evidence type="ECO:0000313" key="2">
    <source>
        <dbReference type="EMBL" id="RAH76658.1"/>
    </source>
</evidence>
<evidence type="ECO:0000256" key="1">
    <source>
        <dbReference type="SAM" id="MobiDB-lite"/>
    </source>
</evidence>
<dbReference type="EMBL" id="KZ824862">
    <property type="protein sequence ID" value="RAH76658.1"/>
    <property type="molecule type" value="Genomic_DNA"/>
</dbReference>
<proteinExistence type="predicted"/>
<evidence type="ECO:0000313" key="3">
    <source>
        <dbReference type="Proteomes" id="UP000249497"/>
    </source>
</evidence>
<dbReference type="OrthoDB" id="1727108at2759"/>
<organism evidence="2 3">
    <name type="scientific">Aspergillus japonicus CBS 114.51</name>
    <dbReference type="NCBI Taxonomy" id="1448312"/>
    <lineage>
        <taxon>Eukaryota</taxon>
        <taxon>Fungi</taxon>
        <taxon>Dikarya</taxon>
        <taxon>Ascomycota</taxon>
        <taxon>Pezizomycotina</taxon>
        <taxon>Eurotiomycetes</taxon>
        <taxon>Eurotiomycetidae</taxon>
        <taxon>Eurotiales</taxon>
        <taxon>Aspergillaceae</taxon>
        <taxon>Aspergillus</taxon>
        <taxon>Aspergillus subgen. Circumdati</taxon>
    </lineage>
</organism>
<name>A0A8T8WLE1_ASPJA</name>
<feature type="compositionally biased region" description="Polar residues" evidence="1">
    <location>
        <begin position="503"/>
        <end position="525"/>
    </location>
</feature>
<protein>
    <submittedName>
        <fullName evidence="2">Uncharacterized protein</fullName>
    </submittedName>
</protein>
<feature type="compositionally biased region" description="Basic and acidic residues" evidence="1">
    <location>
        <begin position="526"/>
        <end position="541"/>
    </location>
</feature>
<feature type="compositionally biased region" description="Polar residues" evidence="1">
    <location>
        <begin position="307"/>
        <end position="320"/>
    </location>
</feature>
<dbReference type="GeneID" id="37180037"/>
<dbReference type="RefSeq" id="XP_025522552.1">
    <property type="nucleotide sequence ID" value="XM_025676344.1"/>
</dbReference>
<reference evidence="2 3" key="1">
    <citation type="submission" date="2018-02" db="EMBL/GenBank/DDBJ databases">
        <title>The genomes of Aspergillus section Nigri reveals drivers in fungal speciation.</title>
        <authorList>
            <consortium name="DOE Joint Genome Institute"/>
            <person name="Vesth T.C."/>
            <person name="Nybo J."/>
            <person name="Theobald S."/>
            <person name="Brandl J."/>
            <person name="Frisvad J.C."/>
            <person name="Nielsen K.F."/>
            <person name="Lyhne E.K."/>
            <person name="Kogle M.E."/>
            <person name="Kuo A."/>
            <person name="Riley R."/>
            <person name="Clum A."/>
            <person name="Nolan M."/>
            <person name="Lipzen A."/>
            <person name="Salamov A."/>
            <person name="Henrissat B."/>
            <person name="Wiebenga A."/>
            <person name="De vries R.P."/>
            <person name="Grigoriev I.V."/>
            <person name="Mortensen U.H."/>
            <person name="Andersen M.R."/>
            <person name="Baker S.E."/>
        </authorList>
    </citation>
    <scope>NUCLEOTIDE SEQUENCE [LARGE SCALE GENOMIC DNA]</scope>
    <source>
        <strain evidence="2 3">CBS 114.51</strain>
    </source>
</reference>
<feature type="compositionally biased region" description="Basic and acidic residues" evidence="1">
    <location>
        <begin position="180"/>
        <end position="195"/>
    </location>
</feature>
<feature type="region of interest" description="Disordered" evidence="1">
    <location>
        <begin position="106"/>
        <end position="126"/>
    </location>
</feature>
<feature type="compositionally biased region" description="Polar residues" evidence="1">
    <location>
        <begin position="428"/>
        <end position="454"/>
    </location>
</feature>
<feature type="compositionally biased region" description="Basic and acidic residues" evidence="1">
    <location>
        <begin position="113"/>
        <end position="126"/>
    </location>
</feature>